<evidence type="ECO:0000313" key="2">
    <source>
        <dbReference type="Proteomes" id="UP000539642"/>
    </source>
</evidence>
<dbReference type="Proteomes" id="UP000539642">
    <property type="component" value="Unassembled WGS sequence"/>
</dbReference>
<keyword evidence="2" id="KW-1185">Reference proteome</keyword>
<dbReference type="RefSeq" id="WP_183350505.1">
    <property type="nucleotide sequence ID" value="NZ_JACHEO010000009.1"/>
</dbReference>
<dbReference type="EMBL" id="JACHEO010000009">
    <property type="protein sequence ID" value="MBB5348095.1"/>
    <property type="molecule type" value="Genomic_DNA"/>
</dbReference>
<proteinExistence type="predicted"/>
<evidence type="ECO:0000313" key="1">
    <source>
        <dbReference type="EMBL" id="MBB5348095.1"/>
    </source>
</evidence>
<reference evidence="1 2" key="1">
    <citation type="submission" date="2020-08" db="EMBL/GenBank/DDBJ databases">
        <title>Genomic Encyclopedia of Type Strains, Phase IV (KMG-IV): sequencing the most valuable type-strain genomes for metagenomic binning, comparative biology and taxonomic classification.</title>
        <authorList>
            <person name="Goeker M."/>
        </authorList>
    </citation>
    <scope>NUCLEOTIDE SEQUENCE [LARGE SCALE GENOMIC DNA]</scope>
    <source>
        <strain evidence="1 2">DSM 28570</strain>
    </source>
</reference>
<comment type="caution">
    <text evidence="1">The sequence shown here is derived from an EMBL/GenBank/DDBJ whole genome shotgun (WGS) entry which is preliminary data.</text>
</comment>
<accession>A0A840UR23</accession>
<dbReference type="InterPro" id="IPR049245">
    <property type="entry name" value="DUF6880"/>
</dbReference>
<gene>
    <name evidence="1" type="ORF">HNQ81_001826</name>
</gene>
<sequence length="442" mass="50010">MTPGKRKQIDPFEQAIEAALSPGTFISYGAASSFVDNVQDVVDDIVKIMKSEPGRAALLLETFICACHEKADEIDDSGGDFGMLVEDLFLAWIESRQAANHDPDETAKFLLSWMEDDPYGFCHDLDRQAVKVLDKKGLEAFVGQVRVKFESDSSRDEQRCPGFTRRRWAGVLKTLLAGQRNVEAYKALCAQTELTAKDCLAIAEIYQSRKRPEEALTWVERGLVIARSGNQRSIEDHKLLEMERALLARIGRPGDALQSAWSEFEAYPSIFTYKELMRYVPANEKKTWHQKAMEASEKGYLAAQIELWLKEKEMDRLVSRLRRATARELEALGHSTAEPLAAKLERDHPDVSARIYCALCLRVINAGKSRYYDAALANIERAKTCYAKAGLNDDWQTVVVDVRQRHFRKKGFMAGFEAIVSGAPRNVAPPFLERVKTRWPKK</sequence>
<dbReference type="Pfam" id="PF21810">
    <property type="entry name" value="DUF6880"/>
    <property type="match status" value="1"/>
</dbReference>
<organism evidence="1 2">
    <name type="scientific">Desulfoprunum benzoelyticum</name>
    <dbReference type="NCBI Taxonomy" id="1506996"/>
    <lineage>
        <taxon>Bacteria</taxon>
        <taxon>Pseudomonadati</taxon>
        <taxon>Thermodesulfobacteriota</taxon>
        <taxon>Desulfobulbia</taxon>
        <taxon>Desulfobulbales</taxon>
        <taxon>Desulfobulbaceae</taxon>
        <taxon>Desulfoprunum</taxon>
    </lineage>
</organism>
<name>A0A840UR23_9BACT</name>
<protein>
    <submittedName>
        <fullName evidence="1">Putative Zn finger protein</fullName>
    </submittedName>
</protein>
<dbReference type="AlphaFoldDB" id="A0A840UR23"/>